<dbReference type="Proteomes" id="UP001180973">
    <property type="component" value="Unassembled WGS sequence"/>
</dbReference>
<proteinExistence type="predicted"/>
<feature type="transmembrane region" description="Helical" evidence="1">
    <location>
        <begin position="121"/>
        <end position="146"/>
    </location>
</feature>
<feature type="transmembrane region" description="Helical" evidence="1">
    <location>
        <begin position="91"/>
        <end position="109"/>
    </location>
</feature>
<organism evidence="2 3">
    <name type="scientific">Micromonospora reichwaldensis</name>
    <dbReference type="NCBI Taxonomy" id="3075516"/>
    <lineage>
        <taxon>Bacteria</taxon>
        <taxon>Bacillati</taxon>
        <taxon>Actinomycetota</taxon>
        <taxon>Actinomycetes</taxon>
        <taxon>Micromonosporales</taxon>
        <taxon>Micromonosporaceae</taxon>
        <taxon>Micromonospora</taxon>
    </lineage>
</organism>
<evidence type="ECO:0000313" key="3">
    <source>
        <dbReference type="Proteomes" id="UP001180973"/>
    </source>
</evidence>
<accession>A0ABU2X2L7</accession>
<feature type="transmembrane region" description="Helical" evidence="1">
    <location>
        <begin position="61"/>
        <end position="79"/>
    </location>
</feature>
<keyword evidence="3" id="KW-1185">Reference proteome</keyword>
<keyword evidence="1" id="KW-0472">Membrane</keyword>
<dbReference type="EMBL" id="JAVRFL010000028">
    <property type="protein sequence ID" value="MDT0531694.1"/>
    <property type="molecule type" value="Genomic_DNA"/>
</dbReference>
<protein>
    <submittedName>
        <fullName evidence="2">Uncharacterized protein</fullName>
    </submittedName>
</protein>
<evidence type="ECO:0000256" key="1">
    <source>
        <dbReference type="SAM" id="Phobius"/>
    </source>
</evidence>
<sequence>MTKQHRPTSPITALVLVLCSPVAAWWLIGDLTGDEARRLAAEGVELDYAIRPVSLGTAGDQIVGVLACVGVALALAWLIRATARRRLDRRWWWVLAPLVAAGVLLGLAWRVLTAGGIGANIGAGLMVIAGGPALAVLLIVAAVAALRMRRNRPPRAPHRAE</sequence>
<evidence type="ECO:0000313" key="2">
    <source>
        <dbReference type="EMBL" id="MDT0531694.1"/>
    </source>
</evidence>
<comment type="caution">
    <text evidence="2">The sequence shown here is derived from an EMBL/GenBank/DDBJ whole genome shotgun (WGS) entry which is preliminary data.</text>
</comment>
<dbReference type="RefSeq" id="WP_311413535.1">
    <property type="nucleotide sequence ID" value="NZ_JAVRFL010000028.1"/>
</dbReference>
<gene>
    <name evidence="2" type="ORF">RM555_22140</name>
</gene>
<keyword evidence="1" id="KW-0812">Transmembrane</keyword>
<name>A0ABU2X2L7_9ACTN</name>
<keyword evidence="1" id="KW-1133">Transmembrane helix</keyword>
<reference evidence="2" key="1">
    <citation type="submission" date="2023-09" db="EMBL/GenBank/DDBJ databases">
        <title>30 novel species of actinomycetes from the DSMZ collection.</title>
        <authorList>
            <person name="Nouioui I."/>
        </authorList>
    </citation>
    <scope>NUCLEOTIDE SEQUENCE</scope>
    <source>
        <strain evidence="2">DSM 115977</strain>
    </source>
</reference>